<evidence type="ECO:0000313" key="1">
    <source>
        <dbReference type="EMBL" id="PKI58114.1"/>
    </source>
</evidence>
<evidence type="ECO:0000313" key="2">
    <source>
        <dbReference type="Proteomes" id="UP000233551"/>
    </source>
</evidence>
<sequence>MFGSQVMRITYSGWDHNSAFTRIEEASAKNSSDSSVEELHSDSDSSIEAWLLNASTMPVFSATPLRECPVARHPLPCLKQLISRALPSYGSVEFAE</sequence>
<keyword evidence="2" id="KW-1185">Reference proteome</keyword>
<reference evidence="1 2" key="1">
    <citation type="submission" date="2017-11" db="EMBL/GenBank/DDBJ databases">
        <title>De-novo sequencing of pomegranate (Punica granatum L.) genome.</title>
        <authorList>
            <person name="Akparov Z."/>
            <person name="Amiraslanov A."/>
            <person name="Hajiyeva S."/>
            <person name="Abbasov M."/>
            <person name="Kaur K."/>
            <person name="Hamwieh A."/>
            <person name="Solovyev V."/>
            <person name="Salamov A."/>
            <person name="Braich B."/>
            <person name="Kosarev P."/>
            <person name="Mahmoud A."/>
            <person name="Hajiyev E."/>
            <person name="Babayeva S."/>
            <person name="Izzatullayeva V."/>
            <person name="Mammadov A."/>
            <person name="Mammadov A."/>
            <person name="Sharifova S."/>
            <person name="Ojaghi J."/>
            <person name="Eynullazada K."/>
            <person name="Bayramov B."/>
            <person name="Abdulazimova A."/>
            <person name="Shahmuradov I."/>
        </authorList>
    </citation>
    <scope>NUCLEOTIDE SEQUENCE [LARGE SCALE GENOMIC DNA]</scope>
    <source>
        <strain evidence="2">cv. AG2017</strain>
        <tissue evidence="1">Leaf</tissue>
    </source>
</reference>
<gene>
    <name evidence="1" type="ORF">CRG98_021493</name>
</gene>
<protein>
    <submittedName>
        <fullName evidence="1">Uncharacterized protein</fullName>
    </submittedName>
</protein>
<name>A0A2I0JP92_PUNGR</name>
<proteinExistence type="predicted"/>
<organism evidence="1 2">
    <name type="scientific">Punica granatum</name>
    <name type="common">Pomegranate</name>
    <dbReference type="NCBI Taxonomy" id="22663"/>
    <lineage>
        <taxon>Eukaryota</taxon>
        <taxon>Viridiplantae</taxon>
        <taxon>Streptophyta</taxon>
        <taxon>Embryophyta</taxon>
        <taxon>Tracheophyta</taxon>
        <taxon>Spermatophyta</taxon>
        <taxon>Magnoliopsida</taxon>
        <taxon>eudicotyledons</taxon>
        <taxon>Gunneridae</taxon>
        <taxon>Pentapetalae</taxon>
        <taxon>rosids</taxon>
        <taxon>malvids</taxon>
        <taxon>Myrtales</taxon>
        <taxon>Lythraceae</taxon>
        <taxon>Punica</taxon>
    </lineage>
</organism>
<accession>A0A2I0JP92</accession>
<dbReference type="EMBL" id="PGOL01001441">
    <property type="protein sequence ID" value="PKI58114.1"/>
    <property type="molecule type" value="Genomic_DNA"/>
</dbReference>
<dbReference type="AlphaFoldDB" id="A0A2I0JP92"/>
<comment type="caution">
    <text evidence="1">The sequence shown here is derived from an EMBL/GenBank/DDBJ whole genome shotgun (WGS) entry which is preliminary data.</text>
</comment>
<dbReference type="Proteomes" id="UP000233551">
    <property type="component" value="Unassembled WGS sequence"/>
</dbReference>